<feature type="compositionally biased region" description="Low complexity" evidence="1">
    <location>
        <begin position="550"/>
        <end position="570"/>
    </location>
</feature>
<evidence type="ECO:0000256" key="1">
    <source>
        <dbReference type="SAM" id="MobiDB-lite"/>
    </source>
</evidence>
<feature type="region of interest" description="Disordered" evidence="1">
    <location>
        <begin position="658"/>
        <end position="699"/>
    </location>
</feature>
<feature type="compositionally biased region" description="Basic residues" evidence="1">
    <location>
        <begin position="753"/>
        <end position="762"/>
    </location>
</feature>
<gene>
    <name evidence="2" type="ORF">EGYM00163_LOCUS455</name>
</gene>
<dbReference type="EMBL" id="HBJA01001641">
    <property type="protein sequence ID" value="CAE0789342.1"/>
    <property type="molecule type" value="Transcribed_RNA"/>
</dbReference>
<feature type="compositionally biased region" description="Basic residues" evidence="1">
    <location>
        <begin position="799"/>
        <end position="809"/>
    </location>
</feature>
<feature type="region of interest" description="Disordered" evidence="1">
    <location>
        <begin position="435"/>
        <end position="596"/>
    </location>
</feature>
<feature type="compositionally biased region" description="Basic and acidic residues" evidence="1">
    <location>
        <begin position="685"/>
        <end position="696"/>
    </location>
</feature>
<feature type="compositionally biased region" description="Basic and acidic residues" evidence="1">
    <location>
        <begin position="572"/>
        <end position="587"/>
    </location>
</feature>
<feature type="compositionally biased region" description="Basic residues" evidence="1">
    <location>
        <begin position="526"/>
        <end position="535"/>
    </location>
</feature>
<feature type="compositionally biased region" description="Polar residues" evidence="1">
    <location>
        <begin position="240"/>
        <end position="253"/>
    </location>
</feature>
<proteinExistence type="predicted"/>
<name>A0A7S4C7H5_9EUGL</name>
<organism evidence="2">
    <name type="scientific">Eutreptiella gymnastica</name>
    <dbReference type="NCBI Taxonomy" id="73025"/>
    <lineage>
        <taxon>Eukaryota</taxon>
        <taxon>Discoba</taxon>
        <taxon>Euglenozoa</taxon>
        <taxon>Euglenida</taxon>
        <taxon>Spirocuta</taxon>
        <taxon>Euglenophyceae</taxon>
        <taxon>Eutreptiales</taxon>
        <taxon>Eutreptiaceae</taxon>
        <taxon>Eutreptiella</taxon>
    </lineage>
</organism>
<feature type="region of interest" description="Disordered" evidence="1">
    <location>
        <begin position="752"/>
        <end position="822"/>
    </location>
</feature>
<reference evidence="2" key="1">
    <citation type="submission" date="2021-01" db="EMBL/GenBank/DDBJ databases">
        <authorList>
            <person name="Corre E."/>
            <person name="Pelletier E."/>
            <person name="Niang G."/>
            <person name="Scheremetjew M."/>
            <person name="Finn R."/>
            <person name="Kale V."/>
            <person name="Holt S."/>
            <person name="Cochrane G."/>
            <person name="Meng A."/>
            <person name="Brown T."/>
            <person name="Cohen L."/>
        </authorList>
    </citation>
    <scope>NUCLEOTIDE SEQUENCE</scope>
    <source>
        <strain evidence="2">CCMP1594</strain>
    </source>
</reference>
<accession>A0A7S4C7H5</accession>
<feature type="region of interest" description="Disordered" evidence="1">
    <location>
        <begin position="229"/>
        <end position="259"/>
    </location>
</feature>
<protein>
    <submittedName>
        <fullName evidence="2">Uncharacterized protein</fullName>
    </submittedName>
</protein>
<sequence length="822" mass="91794">MMPRAWYLYDEKNQEIKKKALREVSIVSIKRDFSRMEGADRSGGRASHDILAQYMYSSGLTDDGEEILTVEFMSQAELDIFLTKREKKGASMLQKFIAPKGPCNGSIQAIWSPHIFHCERRHNLHKLNDPRYSRFERAVTYEGPFYYSQQAFCAPKLERQVRQICDGVVNHVLETERRCISRMVLYFKVDEADQVWLQWSNCLRLHDKQSHNNVRLNLAQLFSAPQVESSIGKTKDGPKVQSTQDAVVNTPNTPARLDEHGAPRKVPQMPLHLPLCPNCSAQLDKDDRYLLSVENIVRYFNYQRRILAKRQKAKEEKDKMLSPHTITLFDSNDPKIGVQASAARSEGDDSADPYRNILMKAAATNCVSPALVAREQQMLAQLFQQMDNVLYEAYSHFQISRRPFYFRLQVNLSLKSQLTVIETIQQIPNCEQMECPAAQETASPRPSKDAPDSDGGTASPGSASPVLNTLARMLAKVPPPDSPGRAAEGGERCSNLKAPEENAKQSYSADEFENEGADSPAETHWRQKHRRRKRQQQQNDEYSDDEDFQSDNSADSFGSSSFDGSTSSIRSNHKDRASKDKPGDVHDSSSPPEVSVDLNQDATALTSTYFVIRWSADLSMLNLQKHFSAAKTAAELSVGVCASSQLYNRLATTPANTISQNRVATNASKAPPQRGPVTPRPGPHARSDDRTGDAEMRGTSTVPPVLLAVVPWLTDAEYAIWVSDARFVDQHVPLCQSCFLICSDVSSRELHKYRTPRSKAGVKSKVEHVLRKPKKPQSPQSPSPSSPFSGISIPVPKPAPKKSCKKKRTPGFATGFSSLLPA</sequence>
<feature type="compositionally biased region" description="Polar residues" evidence="1">
    <location>
        <begin position="658"/>
        <end position="668"/>
    </location>
</feature>
<evidence type="ECO:0000313" key="2">
    <source>
        <dbReference type="EMBL" id="CAE0789342.1"/>
    </source>
</evidence>
<dbReference type="AlphaFoldDB" id="A0A7S4C7H5"/>